<gene>
    <name evidence="1" type="ORF">E6O75_ATG09739</name>
</gene>
<dbReference type="PANTHER" id="PTHR46644:SF2">
    <property type="entry name" value="DNA REPAIR PROTEIN XRCC2"/>
    <property type="match status" value="1"/>
</dbReference>
<comment type="caution">
    <text evidence="1">The sequence shown here is derived from an EMBL/GenBank/DDBJ whole genome shotgun (WGS) entry which is preliminary data.</text>
</comment>
<dbReference type="GO" id="GO:0005815">
    <property type="term" value="C:microtubule organizing center"/>
    <property type="evidence" value="ECO:0007669"/>
    <property type="project" value="TreeGrafter"/>
</dbReference>
<sequence length="403" mass="45426">MSAADLGRRLLSASVKKNLGETLCSFQLQCHTPYPSPALEELFHIDATSNHGGEHQLHSPLRKFPIIELCSEESGTGKTQLLYFITAIAILPDIYSDHDLGGRSSAMVVMDTEGRFDIQRLAEVMKGYVLSKSASCPDIDDLILRSLQHVHIYQPQNLASLITTLSSLQSHLFAEAERFRRPLHSIMIDTTSAFYWQNRAELDDLSTTISTTTTPHLQNPYATLMHHLRTLSQTFKCSIVTTSHAFSSKSKETGDRILRTLPAPWSSLPTTRLLLSRDPVRKFPMGVSAEEALREQTARMEAMRKAGFSAYAFGGSRVFRAGLNENKQHYCGDFIDVVHPAWGTIMVNPMKQQRPAFPNLGNPVMTSERMRKEDFADQSEYYFEIALAGNRKWYRTFISSWVS</sequence>
<dbReference type="SUPFAM" id="SSF52540">
    <property type="entry name" value="P-loop containing nucleoside triphosphate hydrolases"/>
    <property type="match status" value="1"/>
</dbReference>
<proteinExistence type="predicted"/>
<protein>
    <submittedName>
        <fullName evidence="1">Uncharacterized protein</fullName>
    </submittedName>
</protein>
<dbReference type="EMBL" id="SNSC02000017">
    <property type="protein sequence ID" value="TID16973.1"/>
    <property type="molecule type" value="Genomic_DNA"/>
</dbReference>
<dbReference type="STRING" id="86259.A0A4Z1NMP1"/>
<accession>A0A4Z1NMP1</accession>
<organism evidence="1 2">
    <name type="scientific">Venturia nashicola</name>
    <dbReference type="NCBI Taxonomy" id="86259"/>
    <lineage>
        <taxon>Eukaryota</taxon>
        <taxon>Fungi</taxon>
        <taxon>Dikarya</taxon>
        <taxon>Ascomycota</taxon>
        <taxon>Pezizomycotina</taxon>
        <taxon>Dothideomycetes</taxon>
        <taxon>Pleosporomycetidae</taxon>
        <taxon>Venturiales</taxon>
        <taxon>Venturiaceae</taxon>
        <taxon>Venturia</taxon>
    </lineage>
</organism>
<dbReference type="Gene3D" id="3.40.50.300">
    <property type="entry name" value="P-loop containing nucleotide triphosphate hydrolases"/>
    <property type="match status" value="1"/>
</dbReference>
<reference evidence="1 2" key="1">
    <citation type="submission" date="2019-04" db="EMBL/GenBank/DDBJ databases">
        <title>High contiguity whole genome sequence and gene annotation resource for two Venturia nashicola isolates.</title>
        <authorList>
            <person name="Prokchorchik M."/>
            <person name="Won K."/>
            <person name="Lee Y."/>
            <person name="Choi E.D."/>
            <person name="Segonzac C."/>
            <person name="Sohn K.H."/>
        </authorList>
    </citation>
    <scope>NUCLEOTIDE SEQUENCE [LARGE SCALE GENOMIC DNA]</scope>
    <source>
        <strain evidence="1 2">PRI2</strain>
    </source>
</reference>
<dbReference type="GO" id="GO:0005657">
    <property type="term" value="C:replication fork"/>
    <property type="evidence" value="ECO:0007669"/>
    <property type="project" value="InterPro"/>
</dbReference>
<dbReference type="GO" id="GO:0000724">
    <property type="term" value="P:double-strand break repair via homologous recombination"/>
    <property type="evidence" value="ECO:0007669"/>
    <property type="project" value="InterPro"/>
</dbReference>
<dbReference type="AlphaFoldDB" id="A0A4Z1NMP1"/>
<dbReference type="PANTHER" id="PTHR46644">
    <property type="entry name" value="DNA REPAIR PROTEIN XRCC2"/>
    <property type="match status" value="1"/>
</dbReference>
<dbReference type="InterPro" id="IPR030547">
    <property type="entry name" value="XRCC2"/>
</dbReference>
<dbReference type="Proteomes" id="UP000298493">
    <property type="component" value="Unassembled WGS sequence"/>
</dbReference>
<dbReference type="GO" id="GO:0000400">
    <property type="term" value="F:four-way junction DNA binding"/>
    <property type="evidence" value="ECO:0007669"/>
    <property type="project" value="TreeGrafter"/>
</dbReference>
<dbReference type="GO" id="GO:0042148">
    <property type="term" value="P:DNA strand invasion"/>
    <property type="evidence" value="ECO:0007669"/>
    <property type="project" value="TreeGrafter"/>
</dbReference>
<name>A0A4Z1NMP1_9PEZI</name>
<evidence type="ECO:0000313" key="2">
    <source>
        <dbReference type="Proteomes" id="UP000298493"/>
    </source>
</evidence>
<dbReference type="InterPro" id="IPR027417">
    <property type="entry name" value="P-loop_NTPase"/>
</dbReference>
<evidence type="ECO:0000313" key="1">
    <source>
        <dbReference type="EMBL" id="TID16973.1"/>
    </source>
</evidence>
<dbReference type="GO" id="GO:0033063">
    <property type="term" value="C:Rad51B-Rad51C-Rad51D-XRCC2 complex"/>
    <property type="evidence" value="ECO:0007669"/>
    <property type="project" value="InterPro"/>
</dbReference>
<dbReference type="CDD" id="cd19490">
    <property type="entry name" value="XRCC2"/>
    <property type="match status" value="1"/>
</dbReference>
<keyword evidence="2" id="KW-1185">Reference proteome</keyword>